<reference evidence="7 8" key="1">
    <citation type="submission" date="2018-02" db="EMBL/GenBank/DDBJ databases">
        <title>The genomes of Aspergillus section Nigri reveals drivers in fungal speciation.</title>
        <authorList>
            <consortium name="DOE Joint Genome Institute"/>
            <person name="Vesth T.C."/>
            <person name="Nybo J."/>
            <person name="Theobald S."/>
            <person name="Brandl J."/>
            <person name="Frisvad J.C."/>
            <person name="Nielsen K.F."/>
            <person name="Lyhne E.K."/>
            <person name="Kogle M.E."/>
            <person name="Kuo A."/>
            <person name="Riley R."/>
            <person name="Clum A."/>
            <person name="Nolan M."/>
            <person name="Lipzen A."/>
            <person name="Salamov A."/>
            <person name="Henrissat B."/>
            <person name="Wiebenga A."/>
            <person name="De vries R.P."/>
            <person name="Grigoriev I.V."/>
            <person name="Mortensen U.H."/>
            <person name="Andersen M.R."/>
            <person name="Baker S.E."/>
        </authorList>
    </citation>
    <scope>NUCLEOTIDE SEQUENCE [LARGE SCALE GENOMIC DNA]</scope>
    <source>
        <strain evidence="7 8">CBS 707.79</strain>
    </source>
</reference>
<dbReference type="GO" id="GO:0046165">
    <property type="term" value="P:alcohol biosynthetic process"/>
    <property type="evidence" value="ECO:0007669"/>
    <property type="project" value="UniProtKB-ARBA"/>
</dbReference>
<name>A0A319CQX8_9EURO</name>
<feature type="compositionally biased region" description="Basic and acidic residues" evidence="6">
    <location>
        <begin position="384"/>
        <end position="397"/>
    </location>
</feature>
<dbReference type="STRING" id="1448320.A0A319CQX8"/>
<evidence type="ECO:0000256" key="6">
    <source>
        <dbReference type="SAM" id="MobiDB-lite"/>
    </source>
</evidence>
<dbReference type="SUPFAM" id="SSF48576">
    <property type="entry name" value="Terpenoid synthases"/>
    <property type="match status" value="2"/>
</dbReference>
<feature type="region of interest" description="Disordered" evidence="6">
    <location>
        <begin position="9"/>
        <end position="36"/>
    </location>
</feature>
<feature type="region of interest" description="Disordered" evidence="6">
    <location>
        <begin position="342"/>
        <end position="404"/>
    </location>
</feature>
<dbReference type="PANTHER" id="PTHR12001">
    <property type="entry name" value="GERANYLGERANYL PYROPHOSPHATE SYNTHASE"/>
    <property type="match status" value="1"/>
</dbReference>
<evidence type="ECO:0000256" key="5">
    <source>
        <dbReference type="ARBA" id="ARBA00023229"/>
    </source>
</evidence>
<gene>
    <name evidence="7" type="ORF">BO71DRAFT_393105</name>
</gene>
<dbReference type="GO" id="GO:0008299">
    <property type="term" value="P:isoprenoid biosynthetic process"/>
    <property type="evidence" value="ECO:0007669"/>
    <property type="project" value="UniProtKB-KW"/>
</dbReference>
<dbReference type="GO" id="GO:0046872">
    <property type="term" value="F:metal ion binding"/>
    <property type="evidence" value="ECO:0007669"/>
    <property type="project" value="UniProtKB-KW"/>
</dbReference>
<feature type="compositionally biased region" description="Acidic residues" evidence="6">
    <location>
        <begin position="344"/>
        <end position="361"/>
    </location>
</feature>
<evidence type="ECO:0000256" key="1">
    <source>
        <dbReference type="ARBA" id="ARBA00005179"/>
    </source>
</evidence>
<dbReference type="Proteomes" id="UP000247810">
    <property type="component" value="Unassembled WGS sequence"/>
</dbReference>
<evidence type="ECO:0000313" key="8">
    <source>
        <dbReference type="Proteomes" id="UP000247810"/>
    </source>
</evidence>
<keyword evidence="3" id="KW-0479">Metal-binding</keyword>
<dbReference type="VEuPathDB" id="FungiDB:BO71DRAFT_393105"/>
<dbReference type="Pfam" id="PF00348">
    <property type="entry name" value="polyprenyl_synt"/>
    <property type="match status" value="1"/>
</dbReference>
<dbReference type="Pfam" id="PF19086">
    <property type="entry name" value="Terpene_syn_C_2"/>
    <property type="match status" value="1"/>
</dbReference>
<dbReference type="CDD" id="cd00867">
    <property type="entry name" value="Trans_IPPS"/>
    <property type="match status" value="1"/>
</dbReference>
<dbReference type="GO" id="GO:0004659">
    <property type="term" value="F:prenyltransferase activity"/>
    <property type="evidence" value="ECO:0007669"/>
    <property type="project" value="InterPro"/>
</dbReference>
<comment type="pathway">
    <text evidence="1">Secondary metabolite biosynthesis.</text>
</comment>
<evidence type="ECO:0000256" key="3">
    <source>
        <dbReference type="ARBA" id="ARBA00022723"/>
    </source>
</evidence>
<keyword evidence="8" id="KW-1185">Reference proteome</keyword>
<evidence type="ECO:0000256" key="4">
    <source>
        <dbReference type="ARBA" id="ARBA00022842"/>
    </source>
</evidence>
<evidence type="ECO:0000256" key="2">
    <source>
        <dbReference type="ARBA" id="ARBA00022679"/>
    </source>
</evidence>
<organism evidence="7 8">
    <name type="scientific">Aspergillus ellipticus CBS 707.79</name>
    <dbReference type="NCBI Taxonomy" id="1448320"/>
    <lineage>
        <taxon>Eukaryota</taxon>
        <taxon>Fungi</taxon>
        <taxon>Dikarya</taxon>
        <taxon>Ascomycota</taxon>
        <taxon>Pezizomycotina</taxon>
        <taxon>Eurotiomycetes</taxon>
        <taxon>Eurotiomycetidae</taxon>
        <taxon>Eurotiales</taxon>
        <taxon>Aspergillaceae</taxon>
        <taxon>Aspergillus</taxon>
        <taxon>Aspergillus subgen. Circumdati</taxon>
    </lineage>
</organism>
<keyword evidence="2" id="KW-0808">Transferase</keyword>
<dbReference type="GO" id="GO:0043386">
    <property type="term" value="P:mycotoxin biosynthetic process"/>
    <property type="evidence" value="ECO:0007669"/>
    <property type="project" value="UniProtKB-ARBA"/>
</dbReference>
<dbReference type="Gene3D" id="1.10.600.10">
    <property type="entry name" value="Farnesyl Diphosphate Synthase"/>
    <property type="match status" value="2"/>
</dbReference>
<protein>
    <submittedName>
        <fullName evidence="7">Geranylgeranyl pyrophosphate synthase</fullName>
    </submittedName>
</protein>
<dbReference type="InterPro" id="IPR000092">
    <property type="entry name" value="Polyprenyl_synt"/>
</dbReference>
<proteinExistence type="predicted"/>
<keyword evidence="5" id="KW-0414">Isoprene biosynthesis</keyword>
<evidence type="ECO:0000313" key="7">
    <source>
        <dbReference type="EMBL" id="PYH87634.1"/>
    </source>
</evidence>
<dbReference type="OrthoDB" id="6921389at2759"/>
<sequence length="729" mass="80873">MFKQYSHILSHKRRRSRGSTIQVLAATPSEPASETPTAIEPVEVWTHSQPVPDDEVKAKECFTTLSPRIHKYDHVAQRGSDRFVEDLKATLQEDGATSYLASPVGNYASFLYPECLPERLEVVAYLTELGSLHDDKQKGKPTDEESPRMAARKTLLEKAMAELSDKDKDGHEIIDSYRSNWLVTPEVPTADNCANLDDYVARRRLNAGIDVYWTLMGFAHGTRLGKEDQAVVRDALDAAERTMFFTNDYYSWPKEKRVSKKRPVANVILFLMQHQNMSEEDALAKTKQLVLDNEQEFIRRREALYTATPDLAPQLRKWMEVLGAALGGIHYWCKSAPRYVVPDTADEPSDDSSSSNEEDGSDTSSNSGADSDEEDESHEASSSAEDHEQAEEDHPAAEDTPSEPVEVAVWTPLAAPDDETPDNQLDTSALLAPTSYARSISISDLQTDLLTALNVWTQVPNRPFSHIKQVITSLHDSTNMLEDLQDQATLRDHRTPAHLVYGPAQCLNSAAYTFVRVAKVVSGLNCPGMLDGLLQDLEAHFVGQSWELNWRFSTHCPAESEYLTMVDQKAGSLFRMQMRLMQAASMGGDASSLDLEPFAKALGRLSQIRHEYLALLPASNARTFGQDLDHGRVTYPIVRACNLDPASKVVIFGIFRQKKEGVALPLETKRQIVGLVQQTGALQATFDLLRQLGREVNNALSELEAAAQEVNPALRAVVKALAEVPAPSG</sequence>
<accession>A0A319CQX8</accession>
<dbReference type="AlphaFoldDB" id="A0A319CQX8"/>
<keyword evidence="4" id="KW-0460">Magnesium</keyword>
<dbReference type="EMBL" id="KZ826199">
    <property type="protein sequence ID" value="PYH87634.1"/>
    <property type="molecule type" value="Genomic_DNA"/>
</dbReference>
<dbReference type="PANTHER" id="PTHR12001:SF72">
    <property type="entry name" value="THIJ_PFPI FAMILY PROTEIN (AFU_ORTHOLOGUE AFUA_3G01210)-RELATED"/>
    <property type="match status" value="1"/>
</dbReference>
<dbReference type="InterPro" id="IPR008949">
    <property type="entry name" value="Isoprenoid_synthase_dom_sf"/>
</dbReference>